<dbReference type="AlphaFoldDB" id="A0A917K1Q8"/>
<dbReference type="GO" id="GO:0006281">
    <property type="term" value="P:DNA repair"/>
    <property type="evidence" value="ECO:0007669"/>
    <property type="project" value="InterPro"/>
</dbReference>
<dbReference type="Pfam" id="PF01068">
    <property type="entry name" value="DNA_ligase_A_M"/>
    <property type="match status" value="1"/>
</dbReference>
<evidence type="ECO:0000313" key="4">
    <source>
        <dbReference type="Proteomes" id="UP000597989"/>
    </source>
</evidence>
<dbReference type="SUPFAM" id="SSF56091">
    <property type="entry name" value="DNA ligase/mRNA capping enzyme, catalytic domain"/>
    <property type="match status" value="1"/>
</dbReference>
<feature type="domain" description="ATP-dependent DNA ligase family profile" evidence="2">
    <location>
        <begin position="71"/>
        <end position="162"/>
    </location>
</feature>
<evidence type="ECO:0000313" key="3">
    <source>
        <dbReference type="EMBL" id="GGI95195.1"/>
    </source>
</evidence>
<accession>A0A917K1Q8</accession>
<dbReference type="GO" id="GO:0003910">
    <property type="term" value="F:DNA ligase (ATP) activity"/>
    <property type="evidence" value="ECO:0007669"/>
    <property type="project" value="InterPro"/>
</dbReference>
<reference evidence="3 4" key="1">
    <citation type="journal article" date="2014" name="Int. J. Syst. Evol. Microbiol.">
        <title>Complete genome sequence of Corynebacterium casei LMG S-19264T (=DSM 44701T), isolated from a smear-ripened cheese.</title>
        <authorList>
            <consortium name="US DOE Joint Genome Institute (JGI-PGF)"/>
            <person name="Walter F."/>
            <person name="Albersmeier A."/>
            <person name="Kalinowski J."/>
            <person name="Ruckert C."/>
        </authorList>
    </citation>
    <scope>NUCLEOTIDE SEQUENCE [LARGE SCALE GENOMIC DNA]</scope>
    <source>
        <strain evidence="3 4">CGMCC 4.7206</strain>
    </source>
</reference>
<dbReference type="Gene3D" id="3.30.470.30">
    <property type="entry name" value="DNA ligase/mRNA capping enzyme"/>
    <property type="match status" value="1"/>
</dbReference>
<gene>
    <name evidence="3" type="ORF">GCM10011581_35380</name>
</gene>
<dbReference type="GO" id="GO:0005524">
    <property type="term" value="F:ATP binding"/>
    <property type="evidence" value="ECO:0007669"/>
    <property type="project" value="InterPro"/>
</dbReference>
<protein>
    <recommendedName>
        <fullName evidence="2">ATP-dependent DNA ligase family profile domain-containing protein</fullName>
    </recommendedName>
</protein>
<dbReference type="InterPro" id="IPR012310">
    <property type="entry name" value="DNA_ligase_ATP-dep_cent"/>
</dbReference>
<organism evidence="3 4">
    <name type="scientific">Saccharopolyspora thermophila</name>
    <dbReference type="NCBI Taxonomy" id="89367"/>
    <lineage>
        <taxon>Bacteria</taxon>
        <taxon>Bacillati</taxon>
        <taxon>Actinomycetota</taxon>
        <taxon>Actinomycetes</taxon>
        <taxon>Pseudonocardiales</taxon>
        <taxon>Pseudonocardiaceae</taxon>
        <taxon>Saccharopolyspora</taxon>
    </lineage>
</organism>
<feature type="region of interest" description="Disordered" evidence="1">
    <location>
        <begin position="157"/>
        <end position="197"/>
    </location>
</feature>
<dbReference type="Proteomes" id="UP000597989">
    <property type="component" value="Unassembled WGS sequence"/>
</dbReference>
<evidence type="ECO:0000256" key="1">
    <source>
        <dbReference type="SAM" id="MobiDB-lite"/>
    </source>
</evidence>
<name>A0A917K1Q8_9PSEU</name>
<feature type="compositionally biased region" description="Basic residues" evidence="1">
    <location>
        <begin position="163"/>
        <end position="173"/>
    </location>
</feature>
<evidence type="ECO:0000259" key="2">
    <source>
        <dbReference type="Pfam" id="PF01068"/>
    </source>
</evidence>
<comment type="caution">
    <text evidence="3">The sequence shown here is derived from an EMBL/GenBank/DDBJ whole genome shotgun (WGS) entry which is preliminary data.</text>
</comment>
<dbReference type="GO" id="GO:0006310">
    <property type="term" value="P:DNA recombination"/>
    <property type="evidence" value="ECO:0007669"/>
    <property type="project" value="InterPro"/>
</dbReference>
<dbReference type="EMBL" id="BMMT01000012">
    <property type="protein sequence ID" value="GGI95195.1"/>
    <property type="molecule type" value="Genomic_DNA"/>
</dbReference>
<sequence length="197" mass="21022">MQYAMAWVVIAMAAALGSEQDHAKAAPWIPAWVARGPMLPTAQSGPATDGSGLGGGDKVGRHARLVVAGPEGLRLINRSGRDVTTSFSELRALADALGSRRVVLDSEIVALGPGGQPDFGRLQLRIHRARPTAVQLRDTPARLYVFDLLYLDDTGLLNPPVHRPPRPTRRARPGARPDPSTRSSASCGRRPPCCDPS</sequence>
<proteinExistence type="predicted"/>